<dbReference type="EC" id="2.7.13.3" evidence="2"/>
<evidence type="ECO:0000256" key="3">
    <source>
        <dbReference type="ARBA" id="ARBA00022553"/>
    </source>
</evidence>
<feature type="domain" description="PAS" evidence="11">
    <location>
        <begin position="380"/>
        <end position="443"/>
    </location>
</feature>
<keyword evidence="5" id="KW-0547">Nucleotide-binding</keyword>
<organism evidence="12 13">
    <name type="scientific">Malaciobacter mytili LMG 24559</name>
    <dbReference type="NCBI Taxonomy" id="1032238"/>
    <lineage>
        <taxon>Bacteria</taxon>
        <taxon>Pseudomonadati</taxon>
        <taxon>Campylobacterota</taxon>
        <taxon>Epsilonproteobacteria</taxon>
        <taxon>Campylobacterales</taxon>
        <taxon>Arcobacteraceae</taxon>
        <taxon>Malaciobacter</taxon>
    </lineage>
</organism>
<dbReference type="InterPro" id="IPR035965">
    <property type="entry name" value="PAS-like_dom_sf"/>
</dbReference>
<evidence type="ECO:0000313" key="13">
    <source>
        <dbReference type="Proteomes" id="UP000290092"/>
    </source>
</evidence>
<evidence type="ECO:0000313" key="12">
    <source>
        <dbReference type="EMBL" id="RXK15762.1"/>
    </source>
</evidence>
<evidence type="ECO:0000256" key="6">
    <source>
        <dbReference type="ARBA" id="ARBA00022777"/>
    </source>
</evidence>
<dbReference type="PANTHER" id="PTHR43065">
    <property type="entry name" value="SENSOR HISTIDINE KINASE"/>
    <property type="match status" value="1"/>
</dbReference>
<keyword evidence="9" id="KW-1133">Transmembrane helix</keyword>
<dbReference type="InterPro" id="IPR003594">
    <property type="entry name" value="HATPase_dom"/>
</dbReference>
<dbReference type="InterPro" id="IPR000014">
    <property type="entry name" value="PAS"/>
</dbReference>
<dbReference type="PRINTS" id="PR00344">
    <property type="entry name" value="BCTRLSENSOR"/>
</dbReference>
<name>A0AAX2AHB2_9BACT</name>
<evidence type="ECO:0000256" key="5">
    <source>
        <dbReference type="ARBA" id="ARBA00022741"/>
    </source>
</evidence>
<gene>
    <name evidence="12" type="ORF">CP985_06635</name>
</gene>
<dbReference type="InterPro" id="IPR036097">
    <property type="entry name" value="HisK_dim/P_sf"/>
</dbReference>
<dbReference type="InterPro" id="IPR004358">
    <property type="entry name" value="Sig_transdc_His_kin-like_C"/>
</dbReference>
<keyword evidence="7 12" id="KW-0067">ATP-binding</keyword>
<accession>A0AAX2AHB2</accession>
<dbReference type="CDD" id="cd00075">
    <property type="entry name" value="HATPase"/>
    <property type="match status" value="1"/>
</dbReference>
<dbReference type="InterPro" id="IPR005467">
    <property type="entry name" value="His_kinase_dom"/>
</dbReference>
<proteinExistence type="predicted"/>
<keyword evidence="9" id="KW-0812">Transmembrane</keyword>
<evidence type="ECO:0000256" key="4">
    <source>
        <dbReference type="ARBA" id="ARBA00022679"/>
    </source>
</evidence>
<dbReference type="SUPFAM" id="SSF55874">
    <property type="entry name" value="ATPase domain of HSP90 chaperone/DNA topoisomerase II/histidine kinase"/>
    <property type="match status" value="1"/>
</dbReference>
<evidence type="ECO:0000256" key="7">
    <source>
        <dbReference type="ARBA" id="ARBA00022840"/>
    </source>
</evidence>
<protein>
    <recommendedName>
        <fullName evidence="2">histidine kinase</fullName>
        <ecNumber evidence="2">2.7.13.3</ecNumber>
    </recommendedName>
</protein>
<dbReference type="SMART" id="SM00387">
    <property type="entry name" value="HATPase_c"/>
    <property type="match status" value="1"/>
</dbReference>
<dbReference type="AlphaFoldDB" id="A0AAX2AHB2"/>
<dbReference type="KEGG" id="amyt:AMYT_2519"/>
<feature type="domain" description="Histidine kinase" evidence="10">
    <location>
        <begin position="518"/>
        <end position="735"/>
    </location>
</feature>
<dbReference type="EMBL" id="NXID01000021">
    <property type="protein sequence ID" value="RXK15762.1"/>
    <property type="molecule type" value="Genomic_DNA"/>
</dbReference>
<dbReference type="Pfam" id="PF13426">
    <property type="entry name" value="PAS_9"/>
    <property type="match status" value="1"/>
</dbReference>
<keyword evidence="4" id="KW-0808">Transferase</keyword>
<dbReference type="InterPro" id="IPR007487">
    <property type="entry name" value="ABC_transpt-TYRBP-like"/>
</dbReference>
<comment type="catalytic activity">
    <reaction evidence="1">
        <text>ATP + protein L-histidine = ADP + protein N-phospho-L-histidine.</text>
        <dbReference type="EC" id="2.7.13.3"/>
    </reaction>
</comment>
<dbReference type="RefSeq" id="WP_114842869.1">
    <property type="nucleotide sequence ID" value="NZ_CP031219.1"/>
</dbReference>
<dbReference type="PROSITE" id="PS50109">
    <property type="entry name" value="HIS_KIN"/>
    <property type="match status" value="1"/>
</dbReference>
<dbReference type="SUPFAM" id="SSF55785">
    <property type="entry name" value="PYP-like sensor domain (PAS domain)"/>
    <property type="match status" value="1"/>
</dbReference>
<evidence type="ECO:0000256" key="8">
    <source>
        <dbReference type="ARBA" id="ARBA00023012"/>
    </source>
</evidence>
<dbReference type="CDD" id="cd00130">
    <property type="entry name" value="PAS"/>
    <property type="match status" value="1"/>
</dbReference>
<keyword evidence="13" id="KW-1185">Reference proteome</keyword>
<evidence type="ECO:0000256" key="9">
    <source>
        <dbReference type="SAM" id="Phobius"/>
    </source>
</evidence>
<keyword evidence="3" id="KW-0597">Phosphoprotein</keyword>
<dbReference type="PANTHER" id="PTHR43065:SF10">
    <property type="entry name" value="PEROXIDE STRESS-ACTIVATED HISTIDINE KINASE MAK3"/>
    <property type="match status" value="1"/>
</dbReference>
<dbReference type="Gene3D" id="1.10.287.130">
    <property type="match status" value="1"/>
</dbReference>
<comment type="caution">
    <text evidence="12">The sequence shown here is derived from an EMBL/GenBank/DDBJ whole genome shotgun (WGS) entry which is preliminary data.</text>
</comment>
<keyword evidence="8" id="KW-0902">Two-component regulatory system</keyword>
<dbReference type="PROSITE" id="PS50112">
    <property type="entry name" value="PAS"/>
    <property type="match status" value="1"/>
</dbReference>
<sequence>MKRILFIFAVILFTQTSFLYAKSVKNILILNSYHKGFEWSDKLIDGMEKLFYKSNIDTTILYMDSKRISSKDYFDKLKELYQLQLTKHKYDLVVAIDKFAYAFILQNYKELNIKQPIYFLGIEQFFEEEVKEYGLEGKVSGMMERRAIEENIDIIKTLMPTIKKLYILNDQSANGDDSEIFIKNAIKKVSEKIEIEYIRKIRFEDLIEKFSIYKKDEALFFVRFYNDSTGKLYQNYEIASFIQNAKIPVFVTDDLFIKKGALGGKLVDIKQLGINSAMRIKGILQKQVNTPKIEVDNSYKYVFDYGKVKEFNINLSRLDKNFTYVNAPISFFERNREFINFVFVIAPFLLFLILGLMHNLYLRIKSAKKLKQRMQFDKVLLNSINSPIIWEDDKGYIVDSNSKFNELLNMSCEEMQGKRLRDFVENQNVSNLFKLLKTFINKNAFDENELVLKSRDDTEHIYMINKTDYTENIYKTSGTVVVFTDVTKEKLALREKIKHQEFIIQQSKLAEIGEIFSSIAHQWKTPLLEITTIAQEQIYSCEGKIDEENNAFVNDIMVQVKYMAETISDFQNFIMPSANKVSFDIYEAVSKMLEIMKHNIKYNYIKVNVNVKPNTNLIIYGYKNELMQTLLNIVNNAKDAIIKRRKQNKIKQGIINIDIKNLDNKVLIEIEDNGGGIPKEHINNVFEAYYTTKQNGHGIGLYMAKLIIEDKMDGKINVENTKNGAKFIIKLGVNDENIIARR</sequence>
<dbReference type="Gene3D" id="3.30.450.20">
    <property type="entry name" value="PAS domain"/>
    <property type="match status" value="1"/>
</dbReference>
<dbReference type="Gene3D" id="3.30.565.10">
    <property type="entry name" value="Histidine kinase-like ATPase, C-terminal domain"/>
    <property type="match status" value="1"/>
</dbReference>
<dbReference type="Gene3D" id="3.40.50.2300">
    <property type="match status" value="2"/>
</dbReference>
<dbReference type="GO" id="GO:0000155">
    <property type="term" value="F:phosphorelay sensor kinase activity"/>
    <property type="evidence" value="ECO:0007669"/>
    <property type="project" value="InterPro"/>
</dbReference>
<evidence type="ECO:0000256" key="2">
    <source>
        <dbReference type="ARBA" id="ARBA00012438"/>
    </source>
</evidence>
<dbReference type="InterPro" id="IPR036890">
    <property type="entry name" value="HATPase_C_sf"/>
</dbReference>
<keyword evidence="9" id="KW-0472">Membrane</keyword>
<dbReference type="Pfam" id="PF04392">
    <property type="entry name" value="ABC_sub_bind"/>
    <property type="match status" value="1"/>
</dbReference>
<dbReference type="GO" id="GO:0005524">
    <property type="term" value="F:ATP binding"/>
    <property type="evidence" value="ECO:0007669"/>
    <property type="project" value="UniProtKB-KW"/>
</dbReference>
<dbReference type="Pfam" id="PF02518">
    <property type="entry name" value="HATPase_c"/>
    <property type="match status" value="1"/>
</dbReference>
<evidence type="ECO:0000259" key="10">
    <source>
        <dbReference type="PROSITE" id="PS50109"/>
    </source>
</evidence>
<feature type="transmembrane region" description="Helical" evidence="9">
    <location>
        <begin position="338"/>
        <end position="362"/>
    </location>
</feature>
<dbReference type="SUPFAM" id="SSF47384">
    <property type="entry name" value="Homodimeric domain of signal transducing histidine kinase"/>
    <property type="match status" value="1"/>
</dbReference>
<dbReference type="Proteomes" id="UP000290092">
    <property type="component" value="Unassembled WGS sequence"/>
</dbReference>
<evidence type="ECO:0000259" key="11">
    <source>
        <dbReference type="PROSITE" id="PS50112"/>
    </source>
</evidence>
<keyword evidence="6" id="KW-0418">Kinase</keyword>
<evidence type="ECO:0000256" key="1">
    <source>
        <dbReference type="ARBA" id="ARBA00000085"/>
    </source>
</evidence>
<reference evidence="12 13" key="1">
    <citation type="submission" date="2017-09" db="EMBL/GenBank/DDBJ databases">
        <title>Genomics of the genus Arcobacter.</title>
        <authorList>
            <person name="Perez-Cataluna A."/>
            <person name="Figueras M.J."/>
            <person name="Salas-Masso N."/>
        </authorList>
    </citation>
    <scope>NUCLEOTIDE SEQUENCE [LARGE SCALE GENOMIC DNA]</scope>
    <source>
        <strain evidence="12 13">CECT 7386</strain>
    </source>
</reference>